<dbReference type="Proteomes" id="UP000306113">
    <property type="component" value="Unassembled WGS sequence"/>
</dbReference>
<protein>
    <recommendedName>
        <fullName evidence="4">Phytase-like domain-containing protein</fullName>
    </recommendedName>
</protein>
<feature type="signal peptide" evidence="1">
    <location>
        <begin position="1"/>
        <end position="20"/>
    </location>
</feature>
<proteinExistence type="predicted"/>
<accession>A0A4S3M4M9</accession>
<name>A0A4S3M4M9_9RHOB</name>
<dbReference type="AlphaFoldDB" id="A0A4S3M4M9"/>
<dbReference type="OrthoDB" id="9810636at2"/>
<evidence type="ECO:0000256" key="1">
    <source>
        <dbReference type="SAM" id="SignalP"/>
    </source>
</evidence>
<comment type="caution">
    <text evidence="2">The sequence shown here is derived from an EMBL/GenBank/DDBJ whole genome shotgun (WGS) entry which is preliminary data.</text>
</comment>
<dbReference type="SUPFAM" id="SSF51004">
    <property type="entry name" value="C-terminal (heme d1) domain of cytochrome cd1-nitrite reductase"/>
    <property type="match status" value="1"/>
</dbReference>
<keyword evidence="3" id="KW-1185">Reference proteome</keyword>
<organism evidence="2 3">
    <name type="scientific">Thalassobius vesicularis</name>
    <dbReference type="NCBI Taxonomy" id="1294297"/>
    <lineage>
        <taxon>Bacteria</taxon>
        <taxon>Pseudomonadati</taxon>
        <taxon>Pseudomonadota</taxon>
        <taxon>Alphaproteobacteria</taxon>
        <taxon>Rhodobacterales</taxon>
        <taxon>Roseobacteraceae</taxon>
        <taxon>Thalassovita</taxon>
    </lineage>
</organism>
<evidence type="ECO:0008006" key="4">
    <source>
        <dbReference type="Google" id="ProtNLM"/>
    </source>
</evidence>
<reference evidence="2 3" key="1">
    <citation type="submission" date="2019-04" db="EMBL/GenBank/DDBJ databases">
        <title>Draft genome sequence of Youngimonas vesicularis.</title>
        <authorList>
            <person name="Hameed A."/>
        </authorList>
    </citation>
    <scope>NUCLEOTIDE SEQUENCE [LARGE SCALE GENOMIC DNA]</scope>
    <source>
        <strain evidence="2 3">CC-AMW-E</strain>
    </source>
</reference>
<dbReference type="RefSeq" id="WP_136340744.1">
    <property type="nucleotide sequence ID" value="NZ_SSMD01000016.1"/>
</dbReference>
<gene>
    <name evidence="2" type="ORF">E7681_18490</name>
</gene>
<sequence length="261" mass="27563">MLTSASLAVLCSLAPIGVCAQTDTTNAPFSYQLSEDGHLLKLDGLSGAVAAETLITGTPDRMQLSDDGQWLAMTTRQPAALTIYATADLSVGHHLPLKDKRGEPVAGAALGLSTSRDSFVLALSDRPELWEVFYGPNPPQFGFAHDWRIEGPVDQPTAFPVRKVTLRAALIDLILDPSGEYVLGDTGNGSIRVTDLVIGQQVAQHDLPNGTSVTDLRLSASEGGVLVTLSGPGPAGLLFSTKDLSKPQPLSQKDLLVLEAR</sequence>
<evidence type="ECO:0000313" key="2">
    <source>
        <dbReference type="EMBL" id="THD71082.1"/>
    </source>
</evidence>
<dbReference type="EMBL" id="SSMD01000016">
    <property type="protein sequence ID" value="THD71082.1"/>
    <property type="molecule type" value="Genomic_DNA"/>
</dbReference>
<evidence type="ECO:0000313" key="3">
    <source>
        <dbReference type="Proteomes" id="UP000306113"/>
    </source>
</evidence>
<feature type="chain" id="PRO_5020991501" description="Phytase-like domain-containing protein" evidence="1">
    <location>
        <begin position="21"/>
        <end position="261"/>
    </location>
</feature>
<dbReference type="Pfam" id="PF02239">
    <property type="entry name" value="Cytochrom_D1"/>
    <property type="match status" value="1"/>
</dbReference>
<keyword evidence="1" id="KW-0732">Signal</keyword>
<dbReference type="InterPro" id="IPR011048">
    <property type="entry name" value="Haem_d1_sf"/>
</dbReference>